<dbReference type="AlphaFoldDB" id="A0A941IQ25"/>
<protein>
    <submittedName>
        <fullName evidence="6">UbiA family prenyltransferase</fullName>
    </submittedName>
</protein>
<evidence type="ECO:0000256" key="4">
    <source>
        <dbReference type="ARBA" id="ARBA00023136"/>
    </source>
</evidence>
<evidence type="ECO:0000256" key="3">
    <source>
        <dbReference type="ARBA" id="ARBA00022989"/>
    </source>
</evidence>
<dbReference type="Gene3D" id="1.10.357.140">
    <property type="entry name" value="UbiA prenyltransferase"/>
    <property type="match status" value="1"/>
</dbReference>
<dbReference type="GO" id="GO:0016765">
    <property type="term" value="F:transferase activity, transferring alkyl or aryl (other than methyl) groups"/>
    <property type="evidence" value="ECO:0007669"/>
    <property type="project" value="InterPro"/>
</dbReference>
<feature type="transmembrane region" description="Helical" evidence="5">
    <location>
        <begin position="43"/>
        <end position="61"/>
    </location>
</feature>
<dbReference type="InterPro" id="IPR044878">
    <property type="entry name" value="UbiA_sf"/>
</dbReference>
<sequence>MMLTLKRLWLCFRESRPAVQMIVLARFGAGVVLAGGASRPAGRIAVCALAWLCGTVSIYVFNGLTDRPEDVANGSHRPLARGALPVGFATAVTALTAGVAVAGALWAGRWPALVMAGYMAVGYAYSGPPSPLKKHCAGASGAVTLMGVATYVFGSLAAGGRPDAALIPFATAMALWMGAVGGVAKDLSDVAGDRAAGRRTWPLALGEKRTRVLVSLSACAIATGFLWSGRHFAPLLAAPAAALLCGALATCVACVKAPAAASRARRRLPYRSFMWTQYACHAALAGGCIGVLH</sequence>
<evidence type="ECO:0000313" key="7">
    <source>
        <dbReference type="Proteomes" id="UP000675781"/>
    </source>
</evidence>
<keyword evidence="4 5" id="KW-0472">Membrane</keyword>
<comment type="caution">
    <text evidence="6">The sequence shown here is derived from an EMBL/GenBank/DDBJ whole genome shotgun (WGS) entry which is preliminary data.</text>
</comment>
<evidence type="ECO:0000256" key="1">
    <source>
        <dbReference type="ARBA" id="ARBA00004141"/>
    </source>
</evidence>
<feature type="transmembrane region" description="Helical" evidence="5">
    <location>
        <begin position="21"/>
        <end position="37"/>
    </location>
</feature>
<dbReference type="Proteomes" id="UP000675781">
    <property type="component" value="Unassembled WGS sequence"/>
</dbReference>
<reference evidence="6" key="1">
    <citation type="submission" date="2021-04" db="EMBL/GenBank/DDBJ databases">
        <title>Genome based classification of Actinospica acidithermotolerans sp. nov., an actinobacterium isolated from an Indonesian hot spring.</title>
        <authorList>
            <person name="Kusuma A.B."/>
            <person name="Putra K.E."/>
            <person name="Nafisah S."/>
            <person name="Loh J."/>
            <person name="Nouioui I."/>
            <person name="Goodfellow M."/>
        </authorList>
    </citation>
    <scope>NUCLEOTIDE SEQUENCE</scope>
    <source>
        <strain evidence="6">CSCA 57</strain>
    </source>
</reference>
<proteinExistence type="predicted"/>
<accession>A0A941IQ25</accession>
<name>A0A941IQ25_9ACTN</name>
<feature type="transmembrane region" description="Helical" evidence="5">
    <location>
        <begin position="82"/>
        <end position="102"/>
    </location>
</feature>
<feature type="transmembrane region" description="Helical" evidence="5">
    <location>
        <begin position="164"/>
        <end position="184"/>
    </location>
</feature>
<evidence type="ECO:0000256" key="2">
    <source>
        <dbReference type="ARBA" id="ARBA00022692"/>
    </source>
</evidence>
<dbReference type="CDD" id="cd13956">
    <property type="entry name" value="PT_UbiA"/>
    <property type="match status" value="1"/>
</dbReference>
<feature type="transmembrane region" description="Helical" evidence="5">
    <location>
        <begin position="235"/>
        <end position="255"/>
    </location>
</feature>
<organism evidence="6 7">
    <name type="scientific">Actinospica durhamensis</name>
    <dbReference type="NCBI Taxonomy" id="1508375"/>
    <lineage>
        <taxon>Bacteria</taxon>
        <taxon>Bacillati</taxon>
        <taxon>Actinomycetota</taxon>
        <taxon>Actinomycetes</taxon>
        <taxon>Catenulisporales</taxon>
        <taxon>Actinospicaceae</taxon>
        <taxon>Actinospica</taxon>
    </lineage>
</organism>
<evidence type="ECO:0000256" key="5">
    <source>
        <dbReference type="SAM" id="Phobius"/>
    </source>
</evidence>
<dbReference type="InterPro" id="IPR000537">
    <property type="entry name" value="UbiA_prenyltransferase"/>
</dbReference>
<keyword evidence="7" id="KW-1185">Reference proteome</keyword>
<dbReference type="GO" id="GO:0016020">
    <property type="term" value="C:membrane"/>
    <property type="evidence" value="ECO:0007669"/>
    <property type="project" value="UniProtKB-SubCell"/>
</dbReference>
<dbReference type="PANTHER" id="PTHR42723:SF1">
    <property type="entry name" value="CHLOROPHYLL SYNTHASE, CHLOROPLASTIC"/>
    <property type="match status" value="1"/>
</dbReference>
<dbReference type="RefSeq" id="WP_212527042.1">
    <property type="nucleotide sequence ID" value="NZ_JAGSOG010000012.1"/>
</dbReference>
<dbReference type="EMBL" id="JAGSOG010000012">
    <property type="protein sequence ID" value="MBR7832513.1"/>
    <property type="molecule type" value="Genomic_DNA"/>
</dbReference>
<evidence type="ECO:0000313" key="6">
    <source>
        <dbReference type="EMBL" id="MBR7832513.1"/>
    </source>
</evidence>
<dbReference type="Pfam" id="PF01040">
    <property type="entry name" value="UbiA"/>
    <property type="match status" value="1"/>
</dbReference>
<feature type="transmembrane region" description="Helical" evidence="5">
    <location>
        <begin position="137"/>
        <end position="158"/>
    </location>
</feature>
<keyword evidence="2 5" id="KW-0812">Transmembrane</keyword>
<gene>
    <name evidence="6" type="ORF">KDL01_04545</name>
</gene>
<dbReference type="InterPro" id="IPR050475">
    <property type="entry name" value="Prenyltransferase_related"/>
</dbReference>
<dbReference type="PANTHER" id="PTHR42723">
    <property type="entry name" value="CHLOROPHYLL SYNTHASE"/>
    <property type="match status" value="1"/>
</dbReference>
<comment type="subcellular location">
    <subcellularLocation>
        <location evidence="1">Membrane</location>
        <topology evidence="1">Multi-pass membrane protein</topology>
    </subcellularLocation>
</comment>
<keyword evidence="3 5" id="KW-1133">Transmembrane helix</keyword>